<keyword evidence="1" id="KW-0732">Signal</keyword>
<feature type="domain" description="Peptidase S9 prolyl oligopeptidase catalytic" evidence="2">
    <location>
        <begin position="553"/>
        <end position="733"/>
    </location>
</feature>
<dbReference type="AlphaFoldDB" id="A0A1W2HAI2"/>
<dbReference type="Pfam" id="PF00930">
    <property type="entry name" value="DPPIV_N"/>
    <property type="match status" value="1"/>
</dbReference>
<keyword evidence="4" id="KW-0378">Hydrolase</keyword>
<dbReference type="RefSeq" id="WP_084122435.1">
    <property type="nucleotide sequence ID" value="NZ_LT838813.1"/>
</dbReference>
<evidence type="ECO:0000313" key="4">
    <source>
        <dbReference type="EMBL" id="SMD45566.1"/>
    </source>
</evidence>
<dbReference type="EMBL" id="LT838813">
    <property type="protein sequence ID" value="SMD45566.1"/>
    <property type="molecule type" value="Genomic_DNA"/>
</dbReference>
<dbReference type="PANTHER" id="PTHR11731:SF118">
    <property type="entry name" value="BLR1971 PROTEIN"/>
    <property type="match status" value="1"/>
</dbReference>
<dbReference type="STRING" id="758820.SAMN00777080_4223"/>
<dbReference type="SUPFAM" id="SSF53474">
    <property type="entry name" value="alpha/beta-Hydrolases"/>
    <property type="match status" value="1"/>
</dbReference>
<dbReference type="GO" id="GO:0006508">
    <property type="term" value="P:proteolysis"/>
    <property type="evidence" value="ECO:0007669"/>
    <property type="project" value="InterPro"/>
</dbReference>
<feature type="signal peptide" evidence="1">
    <location>
        <begin position="1"/>
        <end position="28"/>
    </location>
</feature>
<protein>
    <submittedName>
        <fullName evidence="4">Dipeptidyl aminopeptidase/acylaminoacyl peptidase</fullName>
    </submittedName>
</protein>
<keyword evidence="5" id="KW-1185">Reference proteome</keyword>
<dbReference type="GO" id="GO:0004177">
    <property type="term" value="F:aminopeptidase activity"/>
    <property type="evidence" value="ECO:0007669"/>
    <property type="project" value="UniProtKB-KW"/>
</dbReference>
<gene>
    <name evidence="4" type="ORF">SAMN00777080_4223</name>
</gene>
<evidence type="ECO:0000256" key="1">
    <source>
        <dbReference type="SAM" id="SignalP"/>
    </source>
</evidence>
<dbReference type="Pfam" id="PF00326">
    <property type="entry name" value="Peptidase_S9"/>
    <property type="match status" value="1"/>
</dbReference>
<dbReference type="PANTHER" id="PTHR11731">
    <property type="entry name" value="PROTEASE FAMILY S9B,C DIPEPTIDYL-PEPTIDASE IV-RELATED"/>
    <property type="match status" value="1"/>
</dbReference>
<sequence>MERRIKLKSKIICFCFFIFSLIYNESLAQGTLEDYQRAEKIKAEAQKVYYAPNSFTWADDGSSFWYSMQTSKGREYWKFEAKSGEKKVMFDHEKLAREISKISGKILKPYELDLNIRSFDPTKNQLVLIFDNAEWQYKIEESILEKIKEIPIRDRGYWGQRRDDRAGDPVNSPDKSQSAFIKDNNIFIKNGDVEKQVTFEGVPGHYYAADIVWSPDNKKLAVLKVRPAEVRKLTLIESAPKNQFQPLLQERDYVKPGDALPIKTPVLLDLEKEVSYAVESALIPEQFSISRISWREDSRAFTFEYNERGHQKYSVIEVNAIQPKARVLINETSKTFIDYSGKYYRKDIADGKEIIWSSERDGWRHLYLIDGNTGNVINQITKGDWVVRNVIHVDEEKRKLIFYGSGLNKDEDPYHLHLCSVNFDGSGMKVLTKENANHTITFSPDYKYYIDTYSRQDLPTVSKLVAFDSKPKDLFTIEKAEVNLLYAAGWKEPEIFHAKGRDSQTDIWGLIIKPTNFDPSKKYPVIEYIYAGPHSSHVPKGFRPNYAGLNEIAELGFIVVQIDGMGTSNRSKAFHDVAWKNLKDAGFPDRIKWLQAAAQTRSYMDIENVGIFGTSAGGQSSAGALIFHNDFYKVAVSSCGCHDNRMDKIWWNEQWMGYPIGSHYEECSNTANASKLQGKLLLIVGELDDNVDPASTLQFADALIKEMKNFDMIFIPGMGHSSGGAYGEKKRRDFFVKNLLGVEPPSWN</sequence>
<dbReference type="SUPFAM" id="SSF82171">
    <property type="entry name" value="DPP6 N-terminal domain-like"/>
    <property type="match status" value="1"/>
</dbReference>
<dbReference type="OrthoDB" id="9812921at2"/>
<dbReference type="InterPro" id="IPR050278">
    <property type="entry name" value="Serine_Prot_S9B/DPPIV"/>
</dbReference>
<dbReference type="Gene3D" id="2.140.10.30">
    <property type="entry name" value="Dipeptidylpeptidase IV, N-terminal domain"/>
    <property type="match status" value="1"/>
</dbReference>
<keyword evidence="4" id="KW-0645">Protease</keyword>
<dbReference type="Gene3D" id="3.40.50.1820">
    <property type="entry name" value="alpha/beta hydrolase"/>
    <property type="match status" value="1"/>
</dbReference>
<evidence type="ECO:0000259" key="3">
    <source>
        <dbReference type="Pfam" id="PF00930"/>
    </source>
</evidence>
<organism evidence="4 5">
    <name type="scientific">Aquiflexum balticum DSM 16537</name>
    <dbReference type="NCBI Taxonomy" id="758820"/>
    <lineage>
        <taxon>Bacteria</taxon>
        <taxon>Pseudomonadati</taxon>
        <taxon>Bacteroidota</taxon>
        <taxon>Cytophagia</taxon>
        <taxon>Cytophagales</taxon>
        <taxon>Cyclobacteriaceae</taxon>
        <taxon>Aquiflexum</taxon>
    </lineage>
</organism>
<dbReference type="InterPro" id="IPR029058">
    <property type="entry name" value="AB_hydrolase_fold"/>
</dbReference>
<evidence type="ECO:0000313" key="5">
    <source>
        <dbReference type="Proteomes" id="UP000192333"/>
    </source>
</evidence>
<feature type="domain" description="Dipeptidylpeptidase IV N-terminal" evidence="3">
    <location>
        <begin position="153"/>
        <end position="459"/>
    </location>
</feature>
<reference evidence="5" key="1">
    <citation type="submission" date="2017-04" db="EMBL/GenBank/DDBJ databases">
        <authorList>
            <person name="Varghese N."/>
            <person name="Submissions S."/>
        </authorList>
    </citation>
    <scope>NUCLEOTIDE SEQUENCE [LARGE SCALE GENOMIC DNA]</scope>
    <source>
        <strain evidence="5">DSM 16537</strain>
    </source>
</reference>
<dbReference type="InterPro" id="IPR002469">
    <property type="entry name" value="Peptidase_S9B_N"/>
</dbReference>
<proteinExistence type="predicted"/>
<name>A0A1W2HAI2_9BACT</name>
<feature type="chain" id="PRO_5012348306" evidence="1">
    <location>
        <begin position="29"/>
        <end position="748"/>
    </location>
</feature>
<evidence type="ECO:0000259" key="2">
    <source>
        <dbReference type="Pfam" id="PF00326"/>
    </source>
</evidence>
<keyword evidence="4" id="KW-0031">Aminopeptidase</keyword>
<dbReference type="Proteomes" id="UP000192333">
    <property type="component" value="Chromosome I"/>
</dbReference>
<dbReference type="InterPro" id="IPR001375">
    <property type="entry name" value="Peptidase_S9_cat"/>
</dbReference>
<accession>A0A1W2HAI2</accession>
<dbReference type="GO" id="GO:0008236">
    <property type="term" value="F:serine-type peptidase activity"/>
    <property type="evidence" value="ECO:0007669"/>
    <property type="project" value="InterPro"/>
</dbReference>